<organism evidence="1">
    <name type="scientific">Iconisemion striatum</name>
    <dbReference type="NCBI Taxonomy" id="60296"/>
    <lineage>
        <taxon>Eukaryota</taxon>
        <taxon>Metazoa</taxon>
        <taxon>Chordata</taxon>
        <taxon>Craniata</taxon>
        <taxon>Vertebrata</taxon>
        <taxon>Euteleostomi</taxon>
        <taxon>Actinopterygii</taxon>
        <taxon>Neopterygii</taxon>
        <taxon>Teleostei</taxon>
        <taxon>Neoteleostei</taxon>
        <taxon>Acanthomorphata</taxon>
        <taxon>Ovalentaria</taxon>
        <taxon>Atherinomorphae</taxon>
        <taxon>Cyprinodontiformes</taxon>
        <taxon>Nothobranchiidae</taxon>
        <taxon>Iconisemion</taxon>
    </lineage>
</organism>
<evidence type="ECO:0000313" key="1">
    <source>
        <dbReference type="EMBL" id="SBP24493.1"/>
    </source>
</evidence>
<keyword evidence="1" id="KW-0472">Membrane</keyword>
<feature type="non-terminal residue" evidence="1">
    <location>
        <position position="1"/>
    </location>
</feature>
<keyword evidence="1" id="KW-0812">Transmembrane</keyword>
<sequence length="167" mass="17848">AEAGRAAVRLPGALPGCGGRDESGVGHRRRPVPPVPVGVLLEARDPGQLAVQQHAGLRLAGCYISPVARGWIPGADVIPGCSGCSVHWHKTTVLRSRCPNAFCCSCPPGLQLGPLPHQVHREHQPEDLPRVQLGLRPGLGRNHLLLWWGCPLLSQPQELRGVLLTLV</sequence>
<proteinExistence type="predicted"/>
<protein>
    <submittedName>
        <fullName evidence="1">Transmembrane protein 47</fullName>
    </submittedName>
</protein>
<reference evidence="1" key="2">
    <citation type="submission" date="2016-06" db="EMBL/GenBank/DDBJ databases">
        <title>The genome of a short-lived fish provides insights into sex chromosome evolution and the genetic control of aging.</title>
        <authorList>
            <person name="Reichwald K."/>
            <person name="Felder M."/>
            <person name="Petzold A."/>
            <person name="Koch P."/>
            <person name="Groth M."/>
            <person name="Platzer M."/>
        </authorList>
    </citation>
    <scope>NUCLEOTIDE SEQUENCE</scope>
    <source>
        <tissue evidence="1">Brain</tissue>
    </source>
</reference>
<dbReference type="AlphaFoldDB" id="A0A1A7Y2J8"/>
<gene>
    <name evidence="1" type="primary">TMEM47</name>
</gene>
<name>A0A1A7Y2J8_9TELE</name>
<accession>A0A1A7Y2J8</accession>
<dbReference type="EMBL" id="HADX01002261">
    <property type="protein sequence ID" value="SBP24493.1"/>
    <property type="molecule type" value="Transcribed_RNA"/>
</dbReference>
<reference evidence="1" key="1">
    <citation type="submission" date="2016-05" db="EMBL/GenBank/DDBJ databases">
        <authorList>
            <person name="Lavstsen T."/>
            <person name="Jespersen J.S."/>
        </authorList>
    </citation>
    <scope>NUCLEOTIDE SEQUENCE</scope>
    <source>
        <tissue evidence="1">Brain</tissue>
    </source>
</reference>